<evidence type="ECO:0000256" key="1">
    <source>
        <dbReference type="SAM" id="SignalP"/>
    </source>
</evidence>
<keyword evidence="1" id="KW-0732">Signal</keyword>
<sequence length="111" mass="11852">MKTFVTAVSIAVLAFVLLEIAQSDARRGEKCPEGKRPSLNTTEVKCDSRPGLIKALKCAKNCTDCYERELLQRVPGCLNNNGTVCTCLAKPTNSSITTTTTQPSVTETAAG</sequence>
<comment type="caution">
    <text evidence="2">The sequence shown here is derived from an EMBL/GenBank/DDBJ whole genome shotgun (WGS) entry which is preliminary data.</text>
</comment>
<reference evidence="2 3" key="1">
    <citation type="journal article" date="2016" name="Genome Biol. Evol.">
        <title>Gene Family Evolution Reflects Adaptation to Soil Environmental Stressors in the Genome of the Collembolan Orchesella cincta.</title>
        <authorList>
            <person name="Faddeeva-Vakhrusheva A."/>
            <person name="Derks M.F."/>
            <person name="Anvar S.Y."/>
            <person name="Agamennone V."/>
            <person name="Suring W."/>
            <person name="Smit S."/>
            <person name="van Straalen N.M."/>
            <person name="Roelofs D."/>
        </authorList>
    </citation>
    <scope>NUCLEOTIDE SEQUENCE [LARGE SCALE GENOMIC DNA]</scope>
    <source>
        <tissue evidence="2">Mixed pool</tissue>
    </source>
</reference>
<organism evidence="2 3">
    <name type="scientific">Orchesella cincta</name>
    <name type="common">Springtail</name>
    <name type="synonym">Podura cincta</name>
    <dbReference type="NCBI Taxonomy" id="48709"/>
    <lineage>
        <taxon>Eukaryota</taxon>
        <taxon>Metazoa</taxon>
        <taxon>Ecdysozoa</taxon>
        <taxon>Arthropoda</taxon>
        <taxon>Hexapoda</taxon>
        <taxon>Collembola</taxon>
        <taxon>Entomobryomorpha</taxon>
        <taxon>Entomobryoidea</taxon>
        <taxon>Orchesellidae</taxon>
        <taxon>Orchesellinae</taxon>
        <taxon>Orchesella</taxon>
    </lineage>
</organism>
<gene>
    <name evidence="2" type="ORF">Ocin01_13071</name>
</gene>
<feature type="chain" id="PRO_5008904212" evidence="1">
    <location>
        <begin position="26"/>
        <end position="111"/>
    </location>
</feature>
<proteinExistence type="predicted"/>
<feature type="signal peptide" evidence="1">
    <location>
        <begin position="1"/>
        <end position="25"/>
    </location>
</feature>
<evidence type="ECO:0000313" key="3">
    <source>
        <dbReference type="Proteomes" id="UP000094527"/>
    </source>
</evidence>
<dbReference type="EMBL" id="LJIJ01000945">
    <property type="protein sequence ID" value="ODM93612.1"/>
    <property type="molecule type" value="Genomic_DNA"/>
</dbReference>
<evidence type="ECO:0000313" key="2">
    <source>
        <dbReference type="EMBL" id="ODM93612.1"/>
    </source>
</evidence>
<name>A0A1D2ML44_ORCCI</name>
<dbReference type="Proteomes" id="UP000094527">
    <property type="component" value="Unassembled WGS sequence"/>
</dbReference>
<dbReference type="AlphaFoldDB" id="A0A1D2ML44"/>
<accession>A0A1D2ML44</accession>
<keyword evidence="3" id="KW-1185">Reference proteome</keyword>
<protein>
    <submittedName>
        <fullName evidence="2">Uncharacterized protein</fullName>
    </submittedName>
</protein>